<reference evidence="2 3" key="1">
    <citation type="submission" date="2019-03" db="EMBL/GenBank/DDBJ databases">
        <title>Complete Genome Sequence of Allofrancisella frigidaquae Strain SYSU 10HL1970 Isolated from Water-Cooling Systems in China.</title>
        <authorList>
            <person name="Ohrman C."/>
            <person name="Uneklint I."/>
            <person name="Sjodin A."/>
        </authorList>
    </citation>
    <scope>NUCLEOTIDE SEQUENCE [LARGE SCALE GENOMIC DNA]</scope>
    <source>
        <strain evidence="2 3">SYSU 10HL1970</strain>
    </source>
</reference>
<dbReference type="Gene3D" id="1.25.40.10">
    <property type="entry name" value="Tetratricopeptide repeat domain"/>
    <property type="match status" value="2"/>
</dbReference>
<evidence type="ECO:0000313" key="3">
    <source>
        <dbReference type="Proteomes" id="UP000503320"/>
    </source>
</evidence>
<dbReference type="InterPro" id="IPR006597">
    <property type="entry name" value="Sel1-like"/>
</dbReference>
<dbReference type="AlphaFoldDB" id="A0A6M3HUW2"/>
<feature type="chain" id="PRO_5027093491" evidence="1">
    <location>
        <begin position="21"/>
        <end position="355"/>
    </location>
</feature>
<organism evidence="2 3">
    <name type="scientific">Allofrancisella frigidaquae</name>
    <dbReference type="NCBI Taxonomy" id="1085644"/>
    <lineage>
        <taxon>Bacteria</taxon>
        <taxon>Pseudomonadati</taxon>
        <taxon>Pseudomonadota</taxon>
        <taxon>Gammaproteobacteria</taxon>
        <taxon>Thiotrichales</taxon>
        <taxon>Francisellaceae</taxon>
        <taxon>Allofrancisella</taxon>
    </lineage>
</organism>
<keyword evidence="1" id="KW-0732">Signal</keyword>
<gene>
    <name evidence="2" type="ORF">E3E15_06795</name>
</gene>
<evidence type="ECO:0000313" key="2">
    <source>
        <dbReference type="EMBL" id="QIV95063.1"/>
    </source>
</evidence>
<keyword evidence="3" id="KW-1185">Reference proteome</keyword>
<sequence length="355" mass="39741">MKVKFLICFLGLLVFGSSYATLESCYQDGAQEKYGQALENCQPYAKKDAKATTILAQAYIQTDQDNKLALEYALWVVDFYNKNGIPSSGDGLKVYYSLMYSIGEMYYFGADGVKINRAKGFEYIKKSAELGYMVAQNQLGNLYARSGGNPWPNFAQAFKWYKLAVANGSLMARDSFLIKKESSFVKLYPYCVAQARTFIGDAYMSGTGGLPKDDAIALEWYKKAYELNHVSPVEVGLAKVYLAKGDKKTALVYTKQAITQPFAPAFVLAAELTQDPVEKYAYLSVAIDLFKKPKKDYWKQFNEYCMPDFSKNGFKDAQANLAAIKLSESQVQAAKEKVKAIESQWKTIVSLKDSN</sequence>
<name>A0A6M3HUW2_9GAMM</name>
<protein>
    <submittedName>
        <fullName evidence="2">Sel1 repeat family protein</fullName>
    </submittedName>
</protein>
<dbReference type="Pfam" id="PF08238">
    <property type="entry name" value="Sel1"/>
    <property type="match status" value="3"/>
</dbReference>
<dbReference type="PANTHER" id="PTHR11102:SF147">
    <property type="entry name" value="SEL1L ADAPTOR SUBUNIT OF ERAD E3 UBIQUITIN LIGASE"/>
    <property type="match status" value="1"/>
</dbReference>
<dbReference type="GO" id="GO:0036503">
    <property type="term" value="P:ERAD pathway"/>
    <property type="evidence" value="ECO:0007669"/>
    <property type="project" value="TreeGrafter"/>
</dbReference>
<dbReference type="SMART" id="SM00671">
    <property type="entry name" value="SEL1"/>
    <property type="match status" value="3"/>
</dbReference>
<dbReference type="SUPFAM" id="SSF81901">
    <property type="entry name" value="HCP-like"/>
    <property type="match status" value="1"/>
</dbReference>
<evidence type="ECO:0000256" key="1">
    <source>
        <dbReference type="SAM" id="SignalP"/>
    </source>
</evidence>
<dbReference type="RefSeq" id="WP_172107075.1">
    <property type="nucleotide sequence ID" value="NZ_CP038017.1"/>
</dbReference>
<dbReference type="InterPro" id="IPR050767">
    <property type="entry name" value="Sel1_AlgK"/>
</dbReference>
<proteinExistence type="predicted"/>
<dbReference type="EMBL" id="CP038017">
    <property type="protein sequence ID" value="QIV95063.1"/>
    <property type="molecule type" value="Genomic_DNA"/>
</dbReference>
<dbReference type="PANTHER" id="PTHR11102">
    <property type="entry name" value="SEL-1-LIKE PROTEIN"/>
    <property type="match status" value="1"/>
</dbReference>
<accession>A0A6M3HUW2</accession>
<dbReference type="Proteomes" id="UP000503320">
    <property type="component" value="Chromosome"/>
</dbReference>
<dbReference type="InterPro" id="IPR011990">
    <property type="entry name" value="TPR-like_helical_dom_sf"/>
</dbReference>
<dbReference type="KEGG" id="afri:E3E15_06795"/>
<feature type="signal peptide" evidence="1">
    <location>
        <begin position="1"/>
        <end position="20"/>
    </location>
</feature>